<reference evidence="2 3" key="1">
    <citation type="submission" date="2018-03" db="EMBL/GenBank/DDBJ databases">
        <title>Ahniella affigens gen. nov., sp. nov., a gammaproteobacterium isolated from sandy soil near a stream.</title>
        <authorList>
            <person name="Ko Y."/>
            <person name="Kim J.-H."/>
        </authorList>
    </citation>
    <scope>NUCLEOTIDE SEQUENCE [LARGE SCALE GENOMIC DNA]</scope>
    <source>
        <strain evidence="2 3">D13</strain>
    </source>
</reference>
<dbReference type="AlphaFoldDB" id="A0A2P1PRE2"/>
<evidence type="ECO:0000256" key="1">
    <source>
        <dbReference type="SAM" id="MobiDB-lite"/>
    </source>
</evidence>
<dbReference type="KEGG" id="xba:C7S18_09495"/>
<dbReference type="EMBL" id="CP027860">
    <property type="protein sequence ID" value="AVP97413.1"/>
    <property type="molecule type" value="Genomic_DNA"/>
</dbReference>
<accession>A0A2P1PRE2</accession>
<feature type="compositionally biased region" description="Basic and acidic residues" evidence="1">
    <location>
        <begin position="41"/>
        <end position="54"/>
    </location>
</feature>
<gene>
    <name evidence="2" type="ORF">C7S18_09495</name>
</gene>
<evidence type="ECO:0000313" key="3">
    <source>
        <dbReference type="Proteomes" id="UP000241074"/>
    </source>
</evidence>
<name>A0A2P1PRE2_9GAMM</name>
<protein>
    <submittedName>
        <fullName evidence="2">Uncharacterized protein</fullName>
    </submittedName>
</protein>
<organism evidence="2 3">
    <name type="scientific">Ahniella affigens</name>
    <dbReference type="NCBI Taxonomy" id="2021234"/>
    <lineage>
        <taxon>Bacteria</taxon>
        <taxon>Pseudomonadati</taxon>
        <taxon>Pseudomonadota</taxon>
        <taxon>Gammaproteobacteria</taxon>
        <taxon>Lysobacterales</taxon>
        <taxon>Rhodanobacteraceae</taxon>
        <taxon>Ahniella</taxon>
    </lineage>
</organism>
<reference evidence="2 3" key="2">
    <citation type="submission" date="2018-03" db="EMBL/GenBank/DDBJ databases">
        <authorList>
            <person name="Keele B.F."/>
        </authorList>
    </citation>
    <scope>NUCLEOTIDE SEQUENCE [LARGE SCALE GENOMIC DNA]</scope>
    <source>
        <strain evidence="2 3">D13</strain>
    </source>
</reference>
<feature type="region of interest" description="Disordered" evidence="1">
    <location>
        <begin position="39"/>
        <end position="62"/>
    </location>
</feature>
<sequence length="62" mass="6898">MAEGNWRTSVQFAKPAWRGDIPAIEIRLIRPVVESAVRARQRGEDCADSGRSEMPDSQLSAK</sequence>
<evidence type="ECO:0000313" key="2">
    <source>
        <dbReference type="EMBL" id="AVP97413.1"/>
    </source>
</evidence>
<keyword evidence="3" id="KW-1185">Reference proteome</keyword>
<proteinExistence type="predicted"/>
<dbReference type="Proteomes" id="UP000241074">
    <property type="component" value="Chromosome"/>
</dbReference>